<keyword evidence="1" id="KW-1133">Transmembrane helix</keyword>
<keyword evidence="1" id="KW-0472">Membrane</keyword>
<proteinExistence type="predicted"/>
<name>A0ABU0LYE4_9BACT</name>
<comment type="caution">
    <text evidence="2">The sequence shown here is derived from an EMBL/GenBank/DDBJ whole genome shotgun (WGS) entry which is preliminary data.</text>
</comment>
<protein>
    <submittedName>
        <fullName evidence="2">Flagellar biosynthesis/type III secretory pathway M-ring protein FliF/YscJ</fullName>
    </submittedName>
</protein>
<dbReference type="RefSeq" id="WP_256547594.1">
    <property type="nucleotide sequence ID" value="NZ_CP101809.1"/>
</dbReference>
<accession>A0ABU0LYE4</accession>
<evidence type="ECO:0000313" key="3">
    <source>
        <dbReference type="Proteomes" id="UP001240643"/>
    </source>
</evidence>
<sequence>MAKKNKKRKIKATVVEAVSTTSNAELITSVSEQKPLESTDKKLATAVPVEKKSVWQKISFMVQDNWENFVIWWSALDLRQKIIRVGITVALIVAIIVVLFLTLGR</sequence>
<keyword evidence="1" id="KW-0812">Transmembrane</keyword>
<gene>
    <name evidence="2" type="ORF">J2Z62_000145</name>
</gene>
<evidence type="ECO:0000313" key="2">
    <source>
        <dbReference type="EMBL" id="MDQ0513707.1"/>
    </source>
</evidence>
<keyword evidence="3" id="KW-1185">Reference proteome</keyword>
<dbReference type="Proteomes" id="UP001240643">
    <property type="component" value="Unassembled WGS sequence"/>
</dbReference>
<reference evidence="2" key="1">
    <citation type="submission" date="2023-07" db="EMBL/GenBank/DDBJ databases">
        <title>Genomic Encyclopedia of Type Strains, Phase IV (KMG-IV): sequencing the most valuable type-strain genomes for metagenomic binning, comparative biology and taxonomic classification.</title>
        <authorList>
            <person name="Goeker M."/>
        </authorList>
    </citation>
    <scope>NUCLEOTIDE SEQUENCE [LARGE SCALE GENOMIC DNA]</scope>
    <source>
        <strain evidence="2">DSM 21204</strain>
    </source>
</reference>
<keyword evidence="2" id="KW-0966">Cell projection</keyword>
<organism evidence="2 3">
    <name type="scientific">Mycoplasmoides fastidiosum</name>
    <dbReference type="NCBI Taxonomy" id="92758"/>
    <lineage>
        <taxon>Bacteria</taxon>
        <taxon>Bacillati</taxon>
        <taxon>Mycoplasmatota</taxon>
        <taxon>Mycoplasmoidales</taxon>
        <taxon>Mycoplasmoidaceae</taxon>
        <taxon>Mycoplasmoides</taxon>
    </lineage>
</organism>
<keyword evidence="2" id="KW-0282">Flagellum</keyword>
<evidence type="ECO:0000256" key="1">
    <source>
        <dbReference type="SAM" id="Phobius"/>
    </source>
</evidence>
<feature type="transmembrane region" description="Helical" evidence="1">
    <location>
        <begin position="82"/>
        <end position="103"/>
    </location>
</feature>
<dbReference type="EMBL" id="JAUSWO010000001">
    <property type="protein sequence ID" value="MDQ0513707.1"/>
    <property type="molecule type" value="Genomic_DNA"/>
</dbReference>
<keyword evidence="2" id="KW-0969">Cilium</keyword>